<gene>
    <name evidence="1" type="ordered locus">Nmag_4248</name>
    <name evidence="2" type="ORF">C500_21105</name>
</gene>
<reference evidence="1" key="4">
    <citation type="submission" date="2016-09" db="EMBL/GenBank/DDBJ databases">
        <authorList>
            <person name="Pfeiffer F."/>
        </authorList>
    </citation>
    <scope>NUCLEOTIDE SEQUENCE</scope>
    <source>
        <strain evidence="1">ATCC 43099</strain>
        <plasmid evidence="1">pNMAG03</plasmid>
    </source>
</reference>
<evidence type="ECO:0000313" key="2">
    <source>
        <dbReference type="EMBL" id="ELY23003.1"/>
    </source>
</evidence>
<dbReference type="EMBL" id="AOHS01000065">
    <property type="protein sequence ID" value="ELY23003.1"/>
    <property type="molecule type" value="Genomic_DNA"/>
</dbReference>
<dbReference type="PATRIC" id="fig|547559.17.peg.4163"/>
<evidence type="ECO:0000313" key="4">
    <source>
        <dbReference type="Proteomes" id="UP000011543"/>
    </source>
</evidence>
<dbReference type="AlphaFoldDB" id="D3T2E7"/>
<reference evidence="2 4" key="3">
    <citation type="journal article" date="2014" name="PLoS Genet.">
        <title>Phylogenetically driven sequencing of extremely halophilic archaea reveals strategies for static and dynamic osmo-response.</title>
        <authorList>
            <person name="Becker E.A."/>
            <person name="Seitzer P.M."/>
            <person name="Tritt A."/>
            <person name="Larsen D."/>
            <person name="Krusor M."/>
            <person name="Yao A.I."/>
            <person name="Wu D."/>
            <person name="Madern D."/>
            <person name="Eisen J.A."/>
            <person name="Darling A.E."/>
            <person name="Facciotti M.T."/>
        </authorList>
    </citation>
    <scope>NUCLEOTIDE SEQUENCE [LARGE SCALE GENOMIC DNA]</scope>
    <source>
        <strain evidence="4">ATCC 43099 / DSM 3394 / CCM 3739 / CIP 104546 / IAM 13178 / JCM 8861 / NBRC 102185 / NCIMB 2190 / MS3</strain>
        <strain evidence="2">MS-3</strain>
    </source>
</reference>
<name>D3T2E7_NATMM</name>
<dbReference type="RefSeq" id="WP_004268235.1">
    <property type="nucleotide sequence ID" value="NC_013925.1"/>
</dbReference>
<dbReference type="KEGG" id="nmg:Nmag_4248"/>
<dbReference type="GeneID" id="8826876"/>
<keyword evidence="1" id="KW-0614">Plasmid</keyword>
<dbReference type="Pfam" id="PF24434">
    <property type="entry name" value="DUF7557"/>
    <property type="match status" value="1"/>
</dbReference>
<sequence>MSRKTISIDEDLHDRLDQHKGDDESWTDFVERLYEAAYIEGRDDERTVRAPLEDVDEADIHTYHDAVEELHDEIASFNDQLEGVLTEEHIDDIANVTSTQTGKEIENRMTPR</sequence>
<reference evidence="1 3" key="2">
    <citation type="journal article" date="2012" name="BMC Genomics">
        <title>A comparative genomics perspective on the genetic content of the alkaliphilic haloarchaeon Natrialba magadii ATCC 43099T.</title>
        <authorList>
            <person name="Siddaramappa S."/>
            <person name="Challacombe J.F."/>
            <person name="Decastro R.E."/>
            <person name="Pfeiffer F."/>
            <person name="Sastre D.E."/>
            <person name="Gimenez M.I."/>
            <person name="Paggi R.A."/>
            <person name="Detter J.C."/>
            <person name="Davenport K.W."/>
            <person name="Goodwin L.A."/>
            <person name="Kyrpides N."/>
            <person name="Tapia R."/>
            <person name="Pitluck S."/>
            <person name="Lucas S."/>
            <person name="Woyke T."/>
            <person name="Maupin-Furlow J.A."/>
        </authorList>
    </citation>
    <scope>NUCLEOTIDE SEQUENCE [LARGE SCALE GENOMIC DNA]</scope>
    <source>
        <strain evidence="1">ATCC 43099</strain>
        <strain evidence="3">ATCC 43099 / DSM 3394 / CCM 3739 / CIP 104546 / IAM 13178 / JCM 8861 / NBRC 102185 / NCIMB 2190 / MS3</strain>
    </source>
</reference>
<dbReference type="InterPro" id="IPR055979">
    <property type="entry name" value="DUF7557"/>
</dbReference>
<accession>D3T2E7</accession>
<dbReference type="HOGENOM" id="CLU_2140270_0_0_2"/>
<organism evidence="1 3">
    <name type="scientific">Natrialba magadii (strain ATCC 43099 / DSM 3394 / CCM 3739 / CIP 104546 / IAM 13178 / JCM 8861 / NBRC 102185 / NCIMB 2190 / MS3)</name>
    <name type="common">Natronobacterium magadii</name>
    <dbReference type="NCBI Taxonomy" id="547559"/>
    <lineage>
        <taxon>Archaea</taxon>
        <taxon>Methanobacteriati</taxon>
        <taxon>Methanobacteriota</taxon>
        <taxon>Stenosarchaea group</taxon>
        <taxon>Halobacteria</taxon>
        <taxon>Halobacteriales</taxon>
        <taxon>Natrialbaceae</taxon>
        <taxon>Natrialba</taxon>
    </lineage>
</organism>
<evidence type="ECO:0000313" key="3">
    <source>
        <dbReference type="Proteomes" id="UP000001879"/>
    </source>
</evidence>
<reference evidence="3" key="1">
    <citation type="submission" date="2010-02" db="EMBL/GenBank/DDBJ databases">
        <title>Complete sequence of plasmid 3 of Natrialba magadii ATCC 43099.</title>
        <authorList>
            <consortium name="US DOE Joint Genome Institute"/>
            <person name="Lucas S."/>
            <person name="Copeland A."/>
            <person name="Lapidus A."/>
            <person name="Cheng J.-F."/>
            <person name="Bruce D."/>
            <person name="Goodwin L."/>
            <person name="Pitluck S."/>
            <person name="Davenport K."/>
            <person name="Saunders E."/>
            <person name="Detter J.C."/>
            <person name="Han C."/>
            <person name="Tapia R."/>
            <person name="Land M."/>
            <person name="Hauser L."/>
            <person name="Kyrpides N."/>
            <person name="Mikhailova N."/>
            <person name="De Castro R.E."/>
            <person name="Maupin-Furlow J.A."/>
            <person name="Woyke T."/>
        </authorList>
    </citation>
    <scope>NUCLEOTIDE SEQUENCE [LARGE SCALE GENOMIC DNA]</scope>
    <source>
        <strain evidence="3">ATCC 43099 / DSM 3394 / CCM 3739 / CIP 104546 / IAM 13178 / JCM 8861 / NBRC 102185 / NCIMB 2190 / MS3</strain>
        <plasmid evidence="3">pNMAG03</plasmid>
    </source>
</reference>
<proteinExistence type="predicted"/>
<geneLocation type="plasmid" evidence="1 3">
    <name>pNMAG03</name>
</geneLocation>
<evidence type="ECO:0000313" key="1">
    <source>
        <dbReference type="EMBL" id="ADD07756.1"/>
    </source>
</evidence>
<dbReference type="Proteomes" id="UP000011543">
    <property type="component" value="Unassembled WGS sequence"/>
</dbReference>
<dbReference type="Proteomes" id="UP000001879">
    <property type="component" value="Plasmid pNMAG03"/>
</dbReference>
<dbReference type="EMBL" id="CP001935">
    <property type="protein sequence ID" value="ADD07756.1"/>
    <property type="molecule type" value="Genomic_DNA"/>
</dbReference>
<keyword evidence="3" id="KW-1185">Reference proteome</keyword>
<protein>
    <submittedName>
        <fullName evidence="1">DUF217 family protein phiCh1-VP96</fullName>
    </submittedName>
</protein>